<dbReference type="CDD" id="cd16831">
    <property type="entry name" value="HemS-like_C"/>
    <property type="match status" value="1"/>
</dbReference>
<sequence>MTSTTTKPSPADIRRARAENPKARERDVASQLCVSEADLVAASCGAGVRRIRADVDAFLTGAPSLGEVMALTRNESAVHEKIGAYEKPVLGKHASMVLGSEIDLRIFPRSWVHGFAVEKGEGSDIKRSLQFFDAAGEAVHKLHLRDASNVEAYEALVASMLADDQSDEIVVTAAPAKKADNDDDARPHADDLRERWSRMTDVHQFVTILRDLKLSRRQAVELVGPEFAWRIDDDAVPAMMRLAAHEALPIMCFVGNGGCIQIHSGPIAEIKPMGPWINVLDPTFHLHLRTDHITDVWAVRKPNVDGHVSSIEAYGADGQMIIQFFGQRKEGSDERREWRGIVEGLPRVQQSSAA</sequence>
<keyword evidence="4" id="KW-1185">Reference proteome</keyword>
<dbReference type="Pfam" id="PF05171">
    <property type="entry name" value="HemS"/>
    <property type="match status" value="2"/>
</dbReference>
<feature type="domain" description="Haemin-degrading HemS/ChuX" evidence="2">
    <location>
        <begin position="213"/>
        <end position="345"/>
    </location>
</feature>
<dbReference type="CDD" id="cd16830">
    <property type="entry name" value="HemS-like_N"/>
    <property type="match status" value="1"/>
</dbReference>
<feature type="domain" description="Haemin-degrading HemS/ChuX" evidence="2">
    <location>
        <begin position="34"/>
        <end position="159"/>
    </location>
</feature>
<evidence type="ECO:0000313" key="3">
    <source>
        <dbReference type="EMBL" id="RST88389.1"/>
    </source>
</evidence>
<evidence type="ECO:0000313" key="4">
    <source>
        <dbReference type="Proteomes" id="UP000278398"/>
    </source>
</evidence>
<dbReference type="Gene3D" id="3.40.1570.10">
    <property type="entry name" value="HemS/ChuS/ChuX like domains"/>
    <property type="match status" value="2"/>
</dbReference>
<proteinExistence type="predicted"/>
<comment type="caution">
    <text evidence="3">The sequence shown here is derived from an EMBL/GenBank/DDBJ whole genome shotgun (WGS) entry which is preliminary data.</text>
</comment>
<dbReference type="OrthoDB" id="316630at2"/>
<dbReference type="RefSeq" id="WP_126697663.1">
    <property type="nucleotide sequence ID" value="NZ_RWKW01000002.1"/>
</dbReference>
<dbReference type="Proteomes" id="UP000278398">
    <property type="component" value="Unassembled WGS sequence"/>
</dbReference>
<name>A0A429Z3Z0_9HYPH</name>
<feature type="region of interest" description="Disordered" evidence="1">
    <location>
        <begin position="1"/>
        <end position="25"/>
    </location>
</feature>
<dbReference type="EMBL" id="RWKW01000002">
    <property type="protein sequence ID" value="RST88389.1"/>
    <property type="molecule type" value="Genomic_DNA"/>
</dbReference>
<dbReference type="SUPFAM" id="SSF144064">
    <property type="entry name" value="Heme iron utilization protein-like"/>
    <property type="match status" value="1"/>
</dbReference>
<dbReference type="InterPro" id="IPR007845">
    <property type="entry name" value="HemS/ChuX_dom"/>
</dbReference>
<feature type="compositionally biased region" description="Basic and acidic residues" evidence="1">
    <location>
        <begin position="12"/>
        <end position="25"/>
    </location>
</feature>
<dbReference type="InterPro" id="IPR053733">
    <property type="entry name" value="Heme_Transport_Util_sf"/>
</dbReference>
<dbReference type="GO" id="GO:0006826">
    <property type="term" value="P:iron ion transport"/>
    <property type="evidence" value="ECO:0007669"/>
    <property type="project" value="InterPro"/>
</dbReference>
<reference evidence="3 4" key="1">
    <citation type="submission" date="2018-12" db="EMBL/GenBank/DDBJ databases">
        <title>Mesorhizobium carbonis sp. nov., isolated from coal mine water.</title>
        <authorList>
            <person name="Xin W."/>
            <person name="Xu Z."/>
            <person name="Xiang F."/>
            <person name="Zhang J."/>
            <person name="Xi L."/>
            <person name="Liu J."/>
        </authorList>
    </citation>
    <scope>NUCLEOTIDE SEQUENCE [LARGE SCALE GENOMIC DNA]</scope>
    <source>
        <strain evidence="3 4">B2.3</strain>
    </source>
</reference>
<evidence type="ECO:0000256" key="1">
    <source>
        <dbReference type="SAM" id="MobiDB-lite"/>
    </source>
</evidence>
<dbReference type="AlphaFoldDB" id="A0A429Z3Z0"/>
<gene>
    <name evidence="3" type="ORF">EJC49_01450</name>
</gene>
<protein>
    <submittedName>
        <fullName evidence="3">Hemin-degrading factor</fullName>
    </submittedName>
</protein>
<organism evidence="3 4">
    <name type="scientific">Aquibium carbonis</name>
    <dbReference type="NCBI Taxonomy" id="2495581"/>
    <lineage>
        <taxon>Bacteria</taxon>
        <taxon>Pseudomonadati</taxon>
        <taxon>Pseudomonadota</taxon>
        <taxon>Alphaproteobacteria</taxon>
        <taxon>Hyphomicrobiales</taxon>
        <taxon>Phyllobacteriaceae</taxon>
        <taxon>Aquibium</taxon>
    </lineage>
</organism>
<evidence type="ECO:0000259" key="2">
    <source>
        <dbReference type="Pfam" id="PF05171"/>
    </source>
</evidence>
<accession>A0A429Z3Z0</accession>